<dbReference type="GO" id="GO:0008234">
    <property type="term" value="F:cysteine-type peptidase activity"/>
    <property type="evidence" value="ECO:0007669"/>
    <property type="project" value="InterPro"/>
</dbReference>
<reference evidence="5" key="1">
    <citation type="submission" date="2020-05" db="EMBL/GenBank/DDBJ databases">
        <title>WGS assembly of Panicum virgatum.</title>
        <authorList>
            <person name="Lovell J.T."/>
            <person name="Jenkins J."/>
            <person name="Shu S."/>
            <person name="Juenger T.E."/>
            <person name="Schmutz J."/>
        </authorList>
    </citation>
    <scope>NUCLEOTIDE SEQUENCE</scope>
    <source>
        <strain evidence="5">AP13</strain>
    </source>
</reference>
<comment type="caution">
    <text evidence="5">The sequence shown here is derived from an EMBL/GenBank/DDBJ whole genome shotgun (WGS) entry which is preliminary data.</text>
</comment>
<evidence type="ECO:0000313" key="5">
    <source>
        <dbReference type="EMBL" id="KAG2650282.1"/>
    </source>
</evidence>
<sequence length="358" mass="42528">MAKEVDDIYNASCNKVTKEVDDINNDPGISCFKKCEMIGFNLGSSSAGKQPRRPRRIIQPNSYYRNFQTNKCNTRFIVSPQDLLAYECILFYGPHREYASTEVINYDNVRVSYQQLATLRHSEKVYVDKFVINVFCRKMFKDKHPKDSRRHFFFSTVGDYLMNHEWNQTFLHDTCRRCFTLANGCFKFIASDYVSSTSLFFPILHDDHWFLFIVALHDGYFIFLDSFFREDELYQQNVRSTIIPNFVRAWDEFIGVDWNFHEFVIHYAHVPKYDMKFFSKYDDGVFVMKFLELWDPRIDMLQKFSSSNIPDIRVQYMNSMVFSHHNCNSHAKDMVSNHKAMLELKRRPGFQPSSSLQF</sequence>
<dbReference type="EMBL" id="CM029038">
    <property type="protein sequence ID" value="KAG2650282.1"/>
    <property type="molecule type" value="Genomic_DNA"/>
</dbReference>
<evidence type="ECO:0000256" key="2">
    <source>
        <dbReference type="ARBA" id="ARBA00022670"/>
    </source>
</evidence>
<evidence type="ECO:0000256" key="3">
    <source>
        <dbReference type="ARBA" id="ARBA00022801"/>
    </source>
</evidence>
<dbReference type="Pfam" id="PF02902">
    <property type="entry name" value="Peptidase_C48"/>
    <property type="match status" value="1"/>
</dbReference>
<dbReference type="OrthoDB" id="696486at2759"/>
<dbReference type="InterPro" id="IPR038765">
    <property type="entry name" value="Papain-like_cys_pep_sf"/>
</dbReference>
<dbReference type="Proteomes" id="UP000823388">
    <property type="component" value="Chromosome 1N"/>
</dbReference>
<proteinExistence type="inferred from homology"/>
<dbReference type="AlphaFoldDB" id="A0A8T0WML1"/>
<dbReference type="Gene3D" id="3.40.395.10">
    <property type="entry name" value="Adenoviral Proteinase, Chain A"/>
    <property type="match status" value="1"/>
</dbReference>
<dbReference type="SUPFAM" id="SSF54001">
    <property type="entry name" value="Cysteine proteinases"/>
    <property type="match status" value="1"/>
</dbReference>
<evidence type="ECO:0000256" key="1">
    <source>
        <dbReference type="ARBA" id="ARBA00005234"/>
    </source>
</evidence>
<name>A0A8T0WML1_PANVG</name>
<accession>A0A8T0WML1</accession>
<organism evidence="5 6">
    <name type="scientific">Panicum virgatum</name>
    <name type="common">Blackwell switchgrass</name>
    <dbReference type="NCBI Taxonomy" id="38727"/>
    <lineage>
        <taxon>Eukaryota</taxon>
        <taxon>Viridiplantae</taxon>
        <taxon>Streptophyta</taxon>
        <taxon>Embryophyta</taxon>
        <taxon>Tracheophyta</taxon>
        <taxon>Spermatophyta</taxon>
        <taxon>Magnoliopsida</taxon>
        <taxon>Liliopsida</taxon>
        <taxon>Poales</taxon>
        <taxon>Poaceae</taxon>
        <taxon>PACMAD clade</taxon>
        <taxon>Panicoideae</taxon>
        <taxon>Panicodae</taxon>
        <taxon>Paniceae</taxon>
        <taxon>Panicinae</taxon>
        <taxon>Panicum</taxon>
        <taxon>Panicum sect. Hiantes</taxon>
    </lineage>
</organism>
<keyword evidence="3" id="KW-0378">Hydrolase</keyword>
<keyword evidence="6" id="KW-1185">Reference proteome</keyword>
<keyword evidence="2" id="KW-0645">Protease</keyword>
<evidence type="ECO:0000259" key="4">
    <source>
        <dbReference type="PROSITE" id="PS50600"/>
    </source>
</evidence>
<dbReference type="InterPro" id="IPR003653">
    <property type="entry name" value="Peptidase_C48_C"/>
</dbReference>
<dbReference type="PROSITE" id="PS50600">
    <property type="entry name" value="ULP_PROTEASE"/>
    <property type="match status" value="1"/>
</dbReference>
<comment type="similarity">
    <text evidence="1">Belongs to the peptidase C48 family.</text>
</comment>
<protein>
    <recommendedName>
        <fullName evidence="4">Ubiquitin-like protease family profile domain-containing protein</fullName>
    </recommendedName>
</protein>
<gene>
    <name evidence="5" type="ORF">PVAP13_1NG225219</name>
</gene>
<dbReference type="GO" id="GO:0006508">
    <property type="term" value="P:proteolysis"/>
    <property type="evidence" value="ECO:0007669"/>
    <property type="project" value="UniProtKB-KW"/>
</dbReference>
<feature type="domain" description="Ubiquitin-like protease family profile" evidence="4">
    <location>
        <begin position="109"/>
        <end position="294"/>
    </location>
</feature>
<evidence type="ECO:0000313" key="6">
    <source>
        <dbReference type="Proteomes" id="UP000823388"/>
    </source>
</evidence>